<protein>
    <submittedName>
        <fullName evidence="3">TetR/AcrR family transcriptional regulator</fullName>
    </submittedName>
</protein>
<dbReference type="SUPFAM" id="SSF46689">
    <property type="entry name" value="Homeodomain-like"/>
    <property type="match status" value="1"/>
</dbReference>
<dbReference type="GO" id="GO:0003677">
    <property type="term" value="F:DNA binding"/>
    <property type="evidence" value="ECO:0007669"/>
    <property type="project" value="UniProtKB-KW"/>
</dbReference>
<feature type="domain" description="HTH tetR-type" evidence="2">
    <location>
        <begin position="26"/>
        <end position="61"/>
    </location>
</feature>
<gene>
    <name evidence="3" type="ORF">FHP06_15485</name>
</gene>
<accession>A0A5C8NC93</accession>
<sequence>METRSCLYDVLVPTTNDALQDRYYVAGLQILAEDGYGGLKLAPLCARLGVTTGAFYHSFESWQDYTTRLIDHWHTERTTRTSELARSEGDINERIDLLMQAGISLPHSAEAAIRVWAGIDPAVAAVQEDVDRERLDAVQEAFEALIGDPERAAVLARAALYLLIGYEQSTGVHDVATLEWSLEQFRAMALAMADESGKTFSSPP</sequence>
<keyword evidence="1" id="KW-0238">DNA-binding</keyword>
<organism evidence="3 4">
    <name type="scientific">Aeromicrobium terrae</name>
    <dbReference type="NCBI Taxonomy" id="2498846"/>
    <lineage>
        <taxon>Bacteria</taxon>
        <taxon>Bacillati</taxon>
        <taxon>Actinomycetota</taxon>
        <taxon>Actinomycetes</taxon>
        <taxon>Propionibacteriales</taxon>
        <taxon>Nocardioidaceae</taxon>
        <taxon>Aeromicrobium</taxon>
    </lineage>
</organism>
<evidence type="ECO:0000313" key="4">
    <source>
        <dbReference type="Proteomes" id="UP000321571"/>
    </source>
</evidence>
<dbReference type="InterPro" id="IPR001647">
    <property type="entry name" value="HTH_TetR"/>
</dbReference>
<dbReference type="Gene3D" id="1.10.357.10">
    <property type="entry name" value="Tetracycline Repressor, domain 2"/>
    <property type="match status" value="1"/>
</dbReference>
<keyword evidence="4" id="KW-1185">Reference proteome</keyword>
<dbReference type="InterPro" id="IPR009057">
    <property type="entry name" value="Homeodomain-like_sf"/>
</dbReference>
<dbReference type="OrthoDB" id="3218408at2"/>
<comment type="caution">
    <text evidence="3">The sequence shown here is derived from an EMBL/GenBank/DDBJ whole genome shotgun (WGS) entry which is preliminary data.</text>
</comment>
<name>A0A5C8NC93_9ACTN</name>
<reference evidence="3 4" key="1">
    <citation type="submission" date="2019-06" db="EMBL/GenBank/DDBJ databases">
        <title>Aeromicrobium sp. nov., isolated from a maize field.</title>
        <authorList>
            <person name="Lin S.-Y."/>
            <person name="Tsai C.-F."/>
            <person name="Young C.-C."/>
        </authorList>
    </citation>
    <scope>NUCLEOTIDE SEQUENCE [LARGE SCALE GENOMIC DNA]</scope>
    <source>
        <strain evidence="3 4">CC-CFT486</strain>
    </source>
</reference>
<proteinExistence type="predicted"/>
<dbReference type="AlphaFoldDB" id="A0A5C8NC93"/>
<evidence type="ECO:0000256" key="1">
    <source>
        <dbReference type="ARBA" id="ARBA00023125"/>
    </source>
</evidence>
<dbReference type="EMBL" id="VDUX01000010">
    <property type="protein sequence ID" value="TXL56544.1"/>
    <property type="molecule type" value="Genomic_DNA"/>
</dbReference>
<evidence type="ECO:0000259" key="2">
    <source>
        <dbReference type="Pfam" id="PF00440"/>
    </source>
</evidence>
<dbReference type="Proteomes" id="UP000321571">
    <property type="component" value="Unassembled WGS sequence"/>
</dbReference>
<evidence type="ECO:0000313" key="3">
    <source>
        <dbReference type="EMBL" id="TXL56544.1"/>
    </source>
</evidence>
<dbReference type="Pfam" id="PF00440">
    <property type="entry name" value="TetR_N"/>
    <property type="match status" value="1"/>
</dbReference>